<dbReference type="EMBL" id="BLLF01002977">
    <property type="protein sequence ID" value="GFH25974.1"/>
    <property type="molecule type" value="Genomic_DNA"/>
</dbReference>
<gene>
    <name evidence="1" type="ORF">HaLaN_13447</name>
    <name evidence="2" type="ORF">HaLaN_24035</name>
</gene>
<accession>A0A699ZCJ0</accession>
<sequence length="112" mass="12104">MCLWWGVAHSREPQGVARVLRVMANRCIVVVKERAACCRSSGDDAKAVTGGYGNACHTDVTLQKKEHIVTNTALPAGAKFDGIKDAMPTKLRGPQQASKRCLWAAAELINAR</sequence>
<evidence type="ECO:0000313" key="3">
    <source>
        <dbReference type="Proteomes" id="UP000485058"/>
    </source>
</evidence>
<protein>
    <submittedName>
        <fullName evidence="1">Uncharacterized protein</fullName>
    </submittedName>
</protein>
<comment type="caution">
    <text evidence="1">The sequence shown here is derived from an EMBL/GenBank/DDBJ whole genome shotgun (WGS) entry which is preliminary data.</text>
</comment>
<dbReference type="EMBL" id="BLLF01001071">
    <property type="protein sequence ID" value="GFH16926.1"/>
    <property type="molecule type" value="Genomic_DNA"/>
</dbReference>
<proteinExistence type="predicted"/>
<dbReference type="Proteomes" id="UP000485058">
    <property type="component" value="Unassembled WGS sequence"/>
</dbReference>
<reference evidence="1 3" key="1">
    <citation type="submission" date="2020-02" db="EMBL/GenBank/DDBJ databases">
        <title>Draft genome sequence of Haematococcus lacustris strain NIES-144.</title>
        <authorList>
            <person name="Morimoto D."/>
            <person name="Nakagawa S."/>
            <person name="Yoshida T."/>
            <person name="Sawayama S."/>
        </authorList>
    </citation>
    <scope>NUCLEOTIDE SEQUENCE [LARGE SCALE GENOMIC DNA]</scope>
    <source>
        <strain evidence="1 3">NIES-144</strain>
    </source>
</reference>
<keyword evidence="3" id="KW-1185">Reference proteome</keyword>
<evidence type="ECO:0000313" key="2">
    <source>
        <dbReference type="EMBL" id="GFH25974.1"/>
    </source>
</evidence>
<organism evidence="1 3">
    <name type="scientific">Haematococcus lacustris</name>
    <name type="common">Green alga</name>
    <name type="synonym">Haematococcus pluvialis</name>
    <dbReference type="NCBI Taxonomy" id="44745"/>
    <lineage>
        <taxon>Eukaryota</taxon>
        <taxon>Viridiplantae</taxon>
        <taxon>Chlorophyta</taxon>
        <taxon>core chlorophytes</taxon>
        <taxon>Chlorophyceae</taxon>
        <taxon>CS clade</taxon>
        <taxon>Chlamydomonadales</taxon>
        <taxon>Haematococcaceae</taxon>
        <taxon>Haematococcus</taxon>
    </lineage>
</organism>
<name>A0A699ZCJ0_HAELA</name>
<evidence type="ECO:0000313" key="1">
    <source>
        <dbReference type="EMBL" id="GFH16926.1"/>
    </source>
</evidence>
<dbReference type="AlphaFoldDB" id="A0A699ZCJ0"/>